<feature type="non-terminal residue" evidence="2">
    <location>
        <position position="61"/>
    </location>
</feature>
<accession>A0AA40G9V7</accession>
<gene>
    <name evidence="2" type="ORF">K0M31_011597</name>
</gene>
<organism evidence="2 3">
    <name type="scientific">Melipona bicolor</name>
    <dbReference type="NCBI Taxonomy" id="60889"/>
    <lineage>
        <taxon>Eukaryota</taxon>
        <taxon>Metazoa</taxon>
        <taxon>Ecdysozoa</taxon>
        <taxon>Arthropoda</taxon>
        <taxon>Hexapoda</taxon>
        <taxon>Insecta</taxon>
        <taxon>Pterygota</taxon>
        <taxon>Neoptera</taxon>
        <taxon>Endopterygota</taxon>
        <taxon>Hymenoptera</taxon>
        <taxon>Apocrita</taxon>
        <taxon>Aculeata</taxon>
        <taxon>Apoidea</taxon>
        <taxon>Anthophila</taxon>
        <taxon>Apidae</taxon>
        <taxon>Melipona</taxon>
    </lineage>
</organism>
<evidence type="ECO:0000256" key="1">
    <source>
        <dbReference type="SAM" id="MobiDB-lite"/>
    </source>
</evidence>
<protein>
    <submittedName>
        <fullName evidence="2">Uncharacterized protein</fullName>
    </submittedName>
</protein>
<proteinExistence type="predicted"/>
<reference evidence="2" key="1">
    <citation type="submission" date="2021-10" db="EMBL/GenBank/DDBJ databases">
        <title>Melipona bicolor Genome sequencing and assembly.</title>
        <authorList>
            <person name="Araujo N.S."/>
            <person name="Arias M.C."/>
        </authorList>
    </citation>
    <scope>NUCLEOTIDE SEQUENCE</scope>
    <source>
        <strain evidence="2">USP_2M_L1-L4_2017</strain>
        <tissue evidence="2">Whole body</tissue>
    </source>
</reference>
<sequence>MTPPLDLENLITVSTGWCVFSSLRGSKKWRKHRETRKYKKEARRTRNGRGELGKRVSEKSK</sequence>
<feature type="compositionally biased region" description="Basic and acidic residues" evidence="1">
    <location>
        <begin position="48"/>
        <end position="61"/>
    </location>
</feature>
<evidence type="ECO:0000313" key="3">
    <source>
        <dbReference type="Proteomes" id="UP001177670"/>
    </source>
</evidence>
<feature type="compositionally biased region" description="Basic residues" evidence="1">
    <location>
        <begin position="30"/>
        <end position="47"/>
    </location>
</feature>
<keyword evidence="3" id="KW-1185">Reference proteome</keyword>
<name>A0AA40G9V7_9HYME</name>
<dbReference type="EMBL" id="JAHYIQ010000003">
    <property type="protein sequence ID" value="KAK1133810.1"/>
    <property type="molecule type" value="Genomic_DNA"/>
</dbReference>
<dbReference type="Proteomes" id="UP001177670">
    <property type="component" value="Unassembled WGS sequence"/>
</dbReference>
<comment type="caution">
    <text evidence="2">The sequence shown here is derived from an EMBL/GenBank/DDBJ whole genome shotgun (WGS) entry which is preliminary data.</text>
</comment>
<dbReference type="AlphaFoldDB" id="A0AA40G9V7"/>
<evidence type="ECO:0000313" key="2">
    <source>
        <dbReference type="EMBL" id="KAK1133810.1"/>
    </source>
</evidence>
<feature type="region of interest" description="Disordered" evidence="1">
    <location>
        <begin position="30"/>
        <end position="61"/>
    </location>
</feature>